<sequence length="313" mass="34092">MSTSPRLVEEIRAASRSMVREWGFMGGDFAGTDLSPSAVHALIEIEQGGMTARELGVRLRLEKSSVSRMLRKLVEAGDVSEDTREEDGRVKRLSLTPAGKQRVQAIHAYAGAQVANALGHLERGQERTVLDGLRLYTAALGAAAGEGIAAPAIEIVRGYQIGLIARITQMHALYYARTSDFGQKFESVVAGGLAEFCNRLENPCNGIWTAMRGGEIIGSVAIDGEDLGDDKAHLRWFIVDEGVRGGGVGRKLLSAALGFVDAQGFAETHLWTFSGLLAARHLYEDFGFTCRQEQSGAQWGRQVMEQRFVRLRP</sequence>
<dbReference type="InterPro" id="IPR050769">
    <property type="entry name" value="NAT_camello-type"/>
</dbReference>
<evidence type="ECO:0000256" key="1">
    <source>
        <dbReference type="ARBA" id="ARBA00022679"/>
    </source>
</evidence>
<name>A0ABT1R5U6_9HYPH</name>
<gene>
    <name evidence="4" type="ORF">GB927_010275</name>
</gene>
<dbReference type="PROSITE" id="PS50995">
    <property type="entry name" value="HTH_MARR_2"/>
    <property type="match status" value="1"/>
</dbReference>
<evidence type="ECO:0000313" key="4">
    <source>
        <dbReference type="EMBL" id="MCQ4630424.1"/>
    </source>
</evidence>
<dbReference type="RefSeq" id="WP_256116684.1">
    <property type="nucleotide sequence ID" value="NZ_WHSB02000003.1"/>
</dbReference>
<dbReference type="EMBL" id="WHSB02000003">
    <property type="protein sequence ID" value="MCQ4630424.1"/>
    <property type="molecule type" value="Genomic_DNA"/>
</dbReference>
<dbReference type="InterPro" id="IPR000182">
    <property type="entry name" value="GNAT_dom"/>
</dbReference>
<dbReference type="SUPFAM" id="SSF55729">
    <property type="entry name" value="Acyl-CoA N-acyltransferases (Nat)"/>
    <property type="match status" value="1"/>
</dbReference>
<dbReference type="PANTHER" id="PTHR13947">
    <property type="entry name" value="GNAT FAMILY N-ACETYLTRANSFERASE"/>
    <property type="match status" value="1"/>
</dbReference>
<evidence type="ECO:0000259" key="2">
    <source>
        <dbReference type="PROSITE" id="PS50995"/>
    </source>
</evidence>
<dbReference type="Proteomes" id="UP000996601">
    <property type="component" value="Unassembled WGS sequence"/>
</dbReference>
<dbReference type="InterPro" id="IPR000835">
    <property type="entry name" value="HTH_MarR-typ"/>
</dbReference>
<keyword evidence="5" id="KW-1185">Reference proteome</keyword>
<dbReference type="Gene3D" id="1.10.10.10">
    <property type="entry name" value="Winged helix-like DNA-binding domain superfamily/Winged helix DNA-binding domain"/>
    <property type="match status" value="1"/>
</dbReference>
<dbReference type="Pfam" id="PF00583">
    <property type="entry name" value="Acetyltransf_1"/>
    <property type="match status" value="1"/>
</dbReference>
<feature type="domain" description="N-acetyltransferase" evidence="3">
    <location>
        <begin position="159"/>
        <end position="309"/>
    </location>
</feature>
<protein>
    <submittedName>
        <fullName evidence="4">Bifunctional helix-turn-helix transcriptional regulator/GNAT family N-acetyltransferase</fullName>
    </submittedName>
</protein>
<comment type="caution">
    <text evidence="4">The sequence shown here is derived from an EMBL/GenBank/DDBJ whole genome shotgun (WGS) entry which is preliminary data.</text>
</comment>
<keyword evidence="1" id="KW-0808">Transferase</keyword>
<reference evidence="4" key="1">
    <citation type="submission" date="2021-07" db="EMBL/GenBank/DDBJ databases">
        <title>Shinella sp. nov., a novel member of the genus Shinella from water.</title>
        <authorList>
            <person name="Deng Y."/>
        </authorList>
    </citation>
    <scope>NUCLEOTIDE SEQUENCE</scope>
    <source>
        <strain evidence="4">CPCC 100929</strain>
    </source>
</reference>
<dbReference type="CDD" id="cd00090">
    <property type="entry name" value="HTH_ARSR"/>
    <property type="match status" value="1"/>
</dbReference>
<feature type="domain" description="HTH marR-type" evidence="2">
    <location>
        <begin position="4"/>
        <end position="135"/>
    </location>
</feature>
<dbReference type="InterPro" id="IPR036390">
    <property type="entry name" value="WH_DNA-bd_sf"/>
</dbReference>
<dbReference type="InterPro" id="IPR011991">
    <property type="entry name" value="ArsR-like_HTH"/>
</dbReference>
<dbReference type="InterPro" id="IPR036388">
    <property type="entry name" value="WH-like_DNA-bd_sf"/>
</dbReference>
<proteinExistence type="predicted"/>
<dbReference type="SMART" id="SM00347">
    <property type="entry name" value="HTH_MARR"/>
    <property type="match status" value="1"/>
</dbReference>
<dbReference type="PANTHER" id="PTHR13947:SF37">
    <property type="entry name" value="LD18367P"/>
    <property type="match status" value="1"/>
</dbReference>
<dbReference type="PROSITE" id="PS51186">
    <property type="entry name" value="GNAT"/>
    <property type="match status" value="1"/>
</dbReference>
<dbReference type="InterPro" id="IPR016181">
    <property type="entry name" value="Acyl_CoA_acyltransferase"/>
</dbReference>
<dbReference type="SUPFAM" id="SSF46785">
    <property type="entry name" value="Winged helix' DNA-binding domain"/>
    <property type="match status" value="1"/>
</dbReference>
<organism evidence="4 5">
    <name type="scientific">Shinella lacus</name>
    <dbReference type="NCBI Taxonomy" id="2654216"/>
    <lineage>
        <taxon>Bacteria</taxon>
        <taxon>Pseudomonadati</taxon>
        <taxon>Pseudomonadota</taxon>
        <taxon>Alphaproteobacteria</taxon>
        <taxon>Hyphomicrobiales</taxon>
        <taxon>Rhizobiaceae</taxon>
        <taxon>Shinella</taxon>
    </lineage>
</organism>
<evidence type="ECO:0000313" key="5">
    <source>
        <dbReference type="Proteomes" id="UP000996601"/>
    </source>
</evidence>
<accession>A0ABT1R5U6</accession>
<dbReference type="Pfam" id="PF13463">
    <property type="entry name" value="HTH_27"/>
    <property type="match status" value="1"/>
</dbReference>
<evidence type="ECO:0000259" key="3">
    <source>
        <dbReference type="PROSITE" id="PS51186"/>
    </source>
</evidence>
<dbReference type="Gene3D" id="3.40.630.30">
    <property type="match status" value="1"/>
</dbReference>